<feature type="transmembrane region" description="Helical" evidence="7">
    <location>
        <begin position="696"/>
        <end position="714"/>
    </location>
</feature>
<evidence type="ECO:0000256" key="7">
    <source>
        <dbReference type="SAM" id="Phobius"/>
    </source>
</evidence>
<protein>
    <recommendedName>
        <fullName evidence="8">ABC3 transporter permease C-terminal domain-containing protein</fullName>
    </recommendedName>
</protein>
<evidence type="ECO:0000256" key="4">
    <source>
        <dbReference type="ARBA" id="ARBA00022989"/>
    </source>
</evidence>
<dbReference type="GO" id="GO:0005886">
    <property type="term" value="C:plasma membrane"/>
    <property type="evidence" value="ECO:0007669"/>
    <property type="project" value="UniProtKB-SubCell"/>
</dbReference>
<accession>A0A432WVR4</accession>
<dbReference type="InterPro" id="IPR050250">
    <property type="entry name" value="Macrolide_Exporter_MacB"/>
</dbReference>
<evidence type="ECO:0000256" key="3">
    <source>
        <dbReference type="ARBA" id="ARBA00022692"/>
    </source>
</evidence>
<dbReference type="GO" id="GO:0022857">
    <property type="term" value="F:transmembrane transporter activity"/>
    <property type="evidence" value="ECO:0007669"/>
    <property type="project" value="TreeGrafter"/>
</dbReference>
<dbReference type="PANTHER" id="PTHR30572">
    <property type="entry name" value="MEMBRANE COMPONENT OF TRANSPORTER-RELATED"/>
    <property type="match status" value="1"/>
</dbReference>
<feature type="transmembrane region" description="Helical" evidence="7">
    <location>
        <begin position="726"/>
        <end position="746"/>
    </location>
</feature>
<dbReference type="InterPro" id="IPR003838">
    <property type="entry name" value="ABC3_permease_C"/>
</dbReference>
<feature type="transmembrane region" description="Helical" evidence="7">
    <location>
        <begin position="257"/>
        <end position="276"/>
    </location>
</feature>
<dbReference type="PANTHER" id="PTHR30572:SF4">
    <property type="entry name" value="ABC TRANSPORTER PERMEASE YTRF"/>
    <property type="match status" value="1"/>
</dbReference>
<keyword evidence="4 7" id="KW-1133">Transmembrane helix</keyword>
<evidence type="ECO:0000259" key="8">
    <source>
        <dbReference type="Pfam" id="PF02687"/>
    </source>
</evidence>
<keyword evidence="2" id="KW-1003">Cell membrane</keyword>
<comment type="similarity">
    <text evidence="6">Belongs to the ABC-4 integral membrane protein family.</text>
</comment>
<reference evidence="9 10" key="1">
    <citation type="journal article" date="2011" name="Front. Microbiol.">
        <title>Genomic signatures of strain selection and enhancement in Bacillus atrophaeus var. globigii, a historical biowarfare simulant.</title>
        <authorList>
            <person name="Gibbons H.S."/>
            <person name="Broomall S.M."/>
            <person name="McNew L.A."/>
            <person name="Daligault H."/>
            <person name="Chapman C."/>
            <person name="Bruce D."/>
            <person name="Karavis M."/>
            <person name="Krepps M."/>
            <person name="McGregor P.A."/>
            <person name="Hong C."/>
            <person name="Park K.H."/>
            <person name="Akmal A."/>
            <person name="Feldman A."/>
            <person name="Lin J.S."/>
            <person name="Chang W.E."/>
            <person name="Higgs B.W."/>
            <person name="Demirev P."/>
            <person name="Lindquist J."/>
            <person name="Liem A."/>
            <person name="Fochler E."/>
            <person name="Read T.D."/>
            <person name="Tapia R."/>
            <person name="Johnson S."/>
            <person name="Bishop-Lilly K.A."/>
            <person name="Detter C."/>
            <person name="Han C."/>
            <person name="Sozhamannan S."/>
            <person name="Rosenzweig C.N."/>
            <person name="Skowronski E.W."/>
        </authorList>
    </citation>
    <scope>NUCLEOTIDE SEQUENCE [LARGE SCALE GENOMIC DNA]</scope>
    <source>
        <strain evidence="9 10">AIT1</strain>
    </source>
</reference>
<dbReference type="Proteomes" id="UP000286976">
    <property type="component" value="Unassembled WGS sequence"/>
</dbReference>
<keyword evidence="3 7" id="KW-0812">Transmembrane</keyword>
<keyword evidence="10" id="KW-1185">Reference proteome</keyword>
<sequence>MGTWPFMFSSFWRRNRRHLSIVILLPFMAPVFTVLGASLIIAFTINSPFPAGSEPSGKWISIFSQQDTDSFQELNLELLSKRQIDTLNRTPQATYLQASHFRRQVTHEGRALDSQVAFVNPQFFSILGVNSPLHEIKPFQALVHKEFANKHRIVENDMLLVGNVRFMVAGLLDGFAGLNRKTDIYFPIKHLDEAIYHGVPEHLRDLITADLPLYFYAQQIKNETADYPSSASPSFSHIEGIIYAPHEFARLQELNNYIFSAAIFLGLLFVLTDYALSKFWVQHRQGELALMTTVGATRRSLILWLLKKWLIMRVVVLSLVCALLPTVATYLLQLMGFERIRVDTAVFFKSAVLLAVLYSLVLALSARALIRNLTNLSSSLRTIRATTRRFTSHHLPWAGGALMLLVVITAALFSAILQFQDALEKPDYIDSESLYAVTFTLASGYQVDNATLRRRTQTVDTALQHFSNKNVRAAATNMIPMREPIYRGNVSSIGGRSLRQPVPISIANVGSNYQNLVHHKMIKGEWPRAANEVAVNESLLSKFGLRFDTLPELWIEGIRYQVTAVIKDSYWLDPLSSPTPVIWRLTASPSSSLLVKWDGAYSELEKELFNIVSNLNNGIILDNLKSINALRAERMQRPYLLLHVLSVVSLTITVIAVLSLWVAMSHWLTAKKWAFTVHLALGATTSHLRRELLSQVIWPLVAFLPFSAAFALSIAKVIDHEIEVSVAFQTTLLALLFVTLIVFGIVTKAYQHLVRLDPASLSKDVT</sequence>
<feature type="transmembrane region" description="Helical" evidence="7">
    <location>
        <begin position="397"/>
        <end position="417"/>
    </location>
</feature>
<evidence type="ECO:0000256" key="1">
    <source>
        <dbReference type="ARBA" id="ARBA00004651"/>
    </source>
</evidence>
<organism evidence="9 10">
    <name type="scientific">Aliidiomarina taiwanensis</name>
    <dbReference type="NCBI Taxonomy" id="946228"/>
    <lineage>
        <taxon>Bacteria</taxon>
        <taxon>Pseudomonadati</taxon>
        <taxon>Pseudomonadota</taxon>
        <taxon>Gammaproteobacteria</taxon>
        <taxon>Alteromonadales</taxon>
        <taxon>Idiomarinaceae</taxon>
        <taxon>Aliidiomarina</taxon>
    </lineage>
</organism>
<evidence type="ECO:0000256" key="6">
    <source>
        <dbReference type="ARBA" id="ARBA00038076"/>
    </source>
</evidence>
<dbReference type="Pfam" id="PF02687">
    <property type="entry name" value="FtsX"/>
    <property type="match status" value="1"/>
</dbReference>
<evidence type="ECO:0000256" key="2">
    <source>
        <dbReference type="ARBA" id="ARBA00022475"/>
    </source>
</evidence>
<comment type="subcellular location">
    <subcellularLocation>
        <location evidence="1">Cell membrane</location>
        <topology evidence="1">Multi-pass membrane protein</topology>
    </subcellularLocation>
</comment>
<keyword evidence="5 7" id="KW-0472">Membrane</keyword>
<evidence type="ECO:0000313" key="10">
    <source>
        <dbReference type="Proteomes" id="UP000286976"/>
    </source>
</evidence>
<feature type="transmembrane region" description="Helical" evidence="7">
    <location>
        <begin position="21"/>
        <end position="45"/>
    </location>
</feature>
<evidence type="ECO:0000256" key="5">
    <source>
        <dbReference type="ARBA" id="ARBA00023136"/>
    </source>
</evidence>
<gene>
    <name evidence="9" type="ORF">CWE15_11230</name>
</gene>
<evidence type="ECO:0000313" key="9">
    <source>
        <dbReference type="EMBL" id="RUO37851.1"/>
    </source>
</evidence>
<comment type="caution">
    <text evidence="9">The sequence shown here is derived from an EMBL/GenBank/DDBJ whole genome shotgun (WGS) entry which is preliminary data.</text>
</comment>
<dbReference type="EMBL" id="PIPQ01000011">
    <property type="protein sequence ID" value="RUO37851.1"/>
    <property type="molecule type" value="Genomic_DNA"/>
</dbReference>
<feature type="transmembrane region" description="Helical" evidence="7">
    <location>
        <begin position="346"/>
        <end position="370"/>
    </location>
</feature>
<name>A0A432WVR4_9GAMM</name>
<dbReference type="AlphaFoldDB" id="A0A432WVR4"/>
<proteinExistence type="inferred from homology"/>
<feature type="domain" description="ABC3 transporter permease C-terminal" evidence="8">
    <location>
        <begin position="647"/>
        <end position="756"/>
    </location>
</feature>
<feature type="transmembrane region" description="Helical" evidence="7">
    <location>
        <begin position="640"/>
        <end position="663"/>
    </location>
</feature>
<feature type="transmembrane region" description="Helical" evidence="7">
    <location>
        <begin position="312"/>
        <end position="334"/>
    </location>
</feature>